<dbReference type="InterPro" id="IPR003767">
    <property type="entry name" value="Malate/L-lactate_DH-like"/>
</dbReference>
<name>A0A9X1YHT2_9PROT</name>
<dbReference type="Pfam" id="PF02615">
    <property type="entry name" value="Ldh_2"/>
    <property type="match status" value="1"/>
</dbReference>
<dbReference type="Proteomes" id="UP001139516">
    <property type="component" value="Unassembled WGS sequence"/>
</dbReference>
<gene>
    <name evidence="3" type="ORF">M0638_18610</name>
</gene>
<dbReference type="PANTHER" id="PTHR11091:SF0">
    <property type="entry name" value="MALATE DEHYDROGENASE"/>
    <property type="match status" value="1"/>
</dbReference>
<evidence type="ECO:0000256" key="2">
    <source>
        <dbReference type="ARBA" id="ARBA00023002"/>
    </source>
</evidence>
<accession>A0A9X1YHT2</accession>
<dbReference type="InterPro" id="IPR043143">
    <property type="entry name" value="Mal/L-sulf/L-lact_DH-like_NADP"/>
</dbReference>
<evidence type="ECO:0000313" key="4">
    <source>
        <dbReference type="Proteomes" id="UP001139516"/>
    </source>
</evidence>
<organism evidence="3 4">
    <name type="scientific">Roseomonas acroporae</name>
    <dbReference type="NCBI Taxonomy" id="2937791"/>
    <lineage>
        <taxon>Bacteria</taxon>
        <taxon>Pseudomonadati</taxon>
        <taxon>Pseudomonadota</taxon>
        <taxon>Alphaproteobacteria</taxon>
        <taxon>Acetobacterales</taxon>
        <taxon>Roseomonadaceae</taxon>
        <taxon>Roseomonas</taxon>
    </lineage>
</organism>
<comment type="similarity">
    <text evidence="1">Belongs to the LDH2/MDH2 oxidoreductase family.</text>
</comment>
<evidence type="ECO:0000256" key="1">
    <source>
        <dbReference type="ARBA" id="ARBA00006056"/>
    </source>
</evidence>
<dbReference type="Gene3D" id="1.10.1530.10">
    <property type="match status" value="1"/>
</dbReference>
<dbReference type="GO" id="GO:0016491">
    <property type="term" value="F:oxidoreductase activity"/>
    <property type="evidence" value="ECO:0007669"/>
    <property type="project" value="UniProtKB-KW"/>
</dbReference>
<dbReference type="AlphaFoldDB" id="A0A9X1YHT2"/>
<dbReference type="PANTHER" id="PTHR11091">
    <property type="entry name" value="OXIDOREDUCTASE-RELATED"/>
    <property type="match status" value="1"/>
</dbReference>
<reference evidence="3" key="1">
    <citation type="submission" date="2022-04" db="EMBL/GenBank/DDBJ databases">
        <title>Roseomonas acroporae sp. nov., isolated from coral Acropora digitifera.</title>
        <authorList>
            <person name="Sun H."/>
        </authorList>
    </citation>
    <scope>NUCLEOTIDE SEQUENCE</scope>
    <source>
        <strain evidence="3">NAR14</strain>
    </source>
</reference>
<comment type="caution">
    <text evidence="3">The sequence shown here is derived from an EMBL/GenBank/DDBJ whole genome shotgun (WGS) entry which is preliminary data.</text>
</comment>
<sequence>MNVSAERIRRQISNVLLAWGMPEDLVATTAEIMVETDLMGVDSHGISMLMTYEDLRTKGGLKLDARPRVLRDAPGTALIDGGDGLGHPVTVMATDLAVDKALRNGVGVVGVRNSHHFGAAGVYARRGVARGAVVMLASSTRGVNMVPTRGRMPVLGTNPLAFAAPTKRNAPFVLDMATTTVAANKVKVYDLNEKPIPPGWVVDAAGQPVTDSREGFDVVYNQPAGGLTPLGGTPESGSHKGYGLATMVHILGGVLVGASFSPLRKRTEKPGDPNNIGHFVMALDPALFREPGEFEDDLDAVIDELHATPPADPAKPVLVAGEPEDATRARRLAEGVPVPPSLQKKLRDICARCGAEYVLAEG</sequence>
<evidence type="ECO:0000313" key="3">
    <source>
        <dbReference type="EMBL" id="MCK8786391.1"/>
    </source>
</evidence>
<keyword evidence="2" id="KW-0560">Oxidoreductase</keyword>
<proteinExistence type="inferred from homology"/>
<dbReference type="RefSeq" id="WP_248668507.1">
    <property type="nucleotide sequence ID" value="NZ_JALPRX010000082.1"/>
</dbReference>
<dbReference type="SUPFAM" id="SSF89733">
    <property type="entry name" value="L-sulfolactate dehydrogenase-like"/>
    <property type="match status" value="1"/>
</dbReference>
<dbReference type="EMBL" id="JALPRX010000082">
    <property type="protein sequence ID" value="MCK8786391.1"/>
    <property type="molecule type" value="Genomic_DNA"/>
</dbReference>
<dbReference type="Gene3D" id="3.30.1370.60">
    <property type="entry name" value="Hypothetical oxidoreductase yiak, domain 2"/>
    <property type="match status" value="1"/>
</dbReference>
<dbReference type="InterPro" id="IPR036111">
    <property type="entry name" value="Mal/L-sulfo/L-lacto_DH-like_sf"/>
</dbReference>
<dbReference type="InterPro" id="IPR043144">
    <property type="entry name" value="Mal/L-sulf/L-lact_DH-like_ah"/>
</dbReference>
<keyword evidence="4" id="KW-1185">Reference proteome</keyword>
<protein>
    <submittedName>
        <fullName evidence="3">Ldh family oxidoreductase</fullName>
    </submittedName>
</protein>